<name>A0A4U8Q3I6_9FIRM</name>
<protein>
    <submittedName>
        <fullName evidence="5">Methionine synthase</fullName>
        <ecNumber evidence="5">2.1.1.13</ecNumber>
    </submittedName>
</protein>
<dbReference type="Gene3D" id="3.40.50.280">
    <property type="entry name" value="Cobalamin-binding domain"/>
    <property type="match status" value="1"/>
</dbReference>
<evidence type="ECO:0000259" key="4">
    <source>
        <dbReference type="PROSITE" id="PS51337"/>
    </source>
</evidence>
<dbReference type="GO" id="GO:0046653">
    <property type="term" value="P:tetrahydrofolate metabolic process"/>
    <property type="evidence" value="ECO:0007669"/>
    <property type="project" value="TreeGrafter"/>
</dbReference>
<dbReference type="PROSITE" id="PS51337">
    <property type="entry name" value="B12_BINDING_NTER"/>
    <property type="match status" value="1"/>
</dbReference>
<keyword evidence="1" id="KW-0479">Metal-binding</keyword>
<evidence type="ECO:0000256" key="1">
    <source>
        <dbReference type="ARBA" id="ARBA00022723"/>
    </source>
</evidence>
<feature type="domain" description="B12-binding N-terminal" evidence="4">
    <location>
        <begin position="1"/>
        <end position="90"/>
    </location>
</feature>
<dbReference type="GO" id="GO:0032259">
    <property type="term" value="P:methylation"/>
    <property type="evidence" value="ECO:0007669"/>
    <property type="project" value="UniProtKB-KW"/>
</dbReference>
<dbReference type="GO" id="GO:0046872">
    <property type="term" value="F:metal ion binding"/>
    <property type="evidence" value="ECO:0007669"/>
    <property type="project" value="UniProtKB-KW"/>
</dbReference>
<dbReference type="RefSeq" id="WP_027292630.1">
    <property type="nucleotide sequence ID" value="NZ_CABMJZ010000048.1"/>
</dbReference>
<dbReference type="InterPro" id="IPR006158">
    <property type="entry name" value="Cobalamin-bd"/>
</dbReference>
<proteinExistence type="predicted"/>
<dbReference type="EC" id="2.1.1.13" evidence="5"/>
<evidence type="ECO:0000313" key="5">
    <source>
        <dbReference type="EMBL" id="TLC99329.1"/>
    </source>
</evidence>
<keyword evidence="5" id="KW-0808">Transferase</keyword>
<dbReference type="SMART" id="SM01018">
    <property type="entry name" value="B12-binding_2"/>
    <property type="match status" value="1"/>
</dbReference>
<dbReference type="Pfam" id="PF02310">
    <property type="entry name" value="B12-binding"/>
    <property type="match status" value="1"/>
</dbReference>
<evidence type="ECO:0000313" key="6">
    <source>
        <dbReference type="Proteomes" id="UP000306509"/>
    </source>
</evidence>
<dbReference type="GO" id="GO:0031419">
    <property type="term" value="F:cobalamin binding"/>
    <property type="evidence" value="ECO:0007669"/>
    <property type="project" value="InterPro"/>
</dbReference>
<dbReference type="GO" id="GO:0008705">
    <property type="term" value="F:methionine synthase activity"/>
    <property type="evidence" value="ECO:0007669"/>
    <property type="project" value="UniProtKB-EC"/>
</dbReference>
<dbReference type="Gene3D" id="1.10.1240.10">
    <property type="entry name" value="Methionine synthase domain"/>
    <property type="match status" value="1"/>
</dbReference>
<dbReference type="GO" id="GO:0050667">
    <property type="term" value="P:homocysteine metabolic process"/>
    <property type="evidence" value="ECO:0007669"/>
    <property type="project" value="TreeGrafter"/>
</dbReference>
<dbReference type="PROSITE" id="PS51332">
    <property type="entry name" value="B12_BINDING"/>
    <property type="match status" value="1"/>
</dbReference>
<dbReference type="AlphaFoldDB" id="A0A4U8Q3I6"/>
<dbReference type="SUPFAM" id="SSF52242">
    <property type="entry name" value="Cobalamin (vitamin B12)-binding domain"/>
    <property type="match status" value="1"/>
</dbReference>
<dbReference type="STRING" id="180332.GCA_000797495_01046"/>
<dbReference type="PANTHER" id="PTHR45833:SF1">
    <property type="entry name" value="METHIONINE SYNTHASE"/>
    <property type="match status" value="1"/>
</dbReference>
<dbReference type="InterPro" id="IPR003759">
    <property type="entry name" value="Cbl-bd_cap"/>
</dbReference>
<evidence type="ECO:0000256" key="2">
    <source>
        <dbReference type="ARBA" id="ARBA00023285"/>
    </source>
</evidence>
<gene>
    <name evidence="5" type="primary">metH_6</name>
    <name evidence="5" type="ORF">DSM106044_03780</name>
</gene>
<dbReference type="InterPro" id="IPR050554">
    <property type="entry name" value="Met_Synthase/Corrinoid"/>
</dbReference>
<dbReference type="InterPro" id="IPR036594">
    <property type="entry name" value="Meth_synthase_dom"/>
</dbReference>
<dbReference type="SUPFAM" id="SSF47644">
    <property type="entry name" value="Methionine synthase domain"/>
    <property type="match status" value="1"/>
</dbReference>
<organism evidence="5 6">
    <name type="scientific">Robinsoniella peoriensis</name>
    <dbReference type="NCBI Taxonomy" id="180332"/>
    <lineage>
        <taxon>Bacteria</taxon>
        <taxon>Bacillati</taxon>
        <taxon>Bacillota</taxon>
        <taxon>Clostridia</taxon>
        <taxon>Lachnospirales</taxon>
        <taxon>Lachnospiraceae</taxon>
        <taxon>Robinsoniella</taxon>
    </lineage>
</organism>
<sequence>MIDLATLTRALGELDEEKVLFMLNEFAAGNPTKAEANKAIEACQKGMAVVGEQFETGAYYVGDLMFAGEVLSEAIKILEPIIGSDSSEKVGKIVLGTVHEDLHDIGKNIFKSMAEASGFEVYDLGIDVPVSSFVEKVLEVKPEIVGLSGVLTLAIDSMKDTIDGLKDAGIRDDVKVTIGGACASYDTMVVTGADAWSNNAAETVNVCLDWVRGA</sequence>
<dbReference type="EMBL" id="QGQD01000070">
    <property type="protein sequence ID" value="TLC99329.1"/>
    <property type="molecule type" value="Genomic_DNA"/>
</dbReference>
<evidence type="ECO:0000259" key="3">
    <source>
        <dbReference type="PROSITE" id="PS51332"/>
    </source>
</evidence>
<keyword evidence="5" id="KW-0489">Methyltransferase</keyword>
<dbReference type="OrthoDB" id="9803687at2"/>
<accession>A0A4U8Q3I6</accession>
<keyword evidence="2" id="KW-0170">Cobalt</keyword>
<dbReference type="Proteomes" id="UP000306509">
    <property type="component" value="Unassembled WGS sequence"/>
</dbReference>
<comment type="caution">
    <text evidence="5">The sequence shown here is derived from an EMBL/GenBank/DDBJ whole genome shotgun (WGS) entry which is preliminary data.</text>
</comment>
<keyword evidence="6" id="KW-1185">Reference proteome</keyword>
<dbReference type="GO" id="GO:0005829">
    <property type="term" value="C:cytosol"/>
    <property type="evidence" value="ECO:0007669"/>
    <property type="project" value="TreeGrafter"/>
</dbReference>
<dbReference type="Pfam" id="PF02607">
    <property type="entry name" value="B12-binding_2"/>
    <property type="match status" value="1"/>
</dbReference>
<reference evidence="5 6" key="1">
    <citation type="journal article" date="2019" name="Anaerobe">
        <title>Detection of Robinsoniella peoriensis in multiple bone samples of a trauma patient.</title>
        <authorList>
            <person name="Schrottner P."/>
            <person name="Hartwich K."/>
            <person name="Bunk B."/>
            <person name="Schober I."/>
            <person name="Helbig S."/>
            <person name="Rudolph W.W."/>
            <person name="Gunzer F."/>
        </authorList>
    </citation>
    <scope>NUCLEOTIDE SEQUENCE [LARGE SCALE GENOMIC DNA]</scope>
    <source>
        <strain evidence="5 6">DSM 106044</strain>
    </source>
</reference>
<dbReference type="PANTHER" id="PTHR45833">
    <property type="entry name" value="METHIONINE SYNTHASE"/>
    <property type="match status" value="1"/>
</dbReference>
<feature type="domain" description="B12-binding" evidence="3">
    <location>
        <begin position="90"/>
        <end position="214"/>
    </location>
</feature>
<dbReference type="InterPro" id="IPR036724">
    <property type="entry name" value="Cobalamin-bd_sf"/>
</dbReference>